<evidence type="ECO:0000313" key="2">
    <source>
        <dbReference type="Proteomes" id="UP001153069"/>
    </source>
</evidence>
<reference evidence="1" key="1">
    <citation type="submission" date="2020-06" db="EMBL/GenBank/DDBJ databases">
        <authorList>
            <consortium name="Plant Systems Biology data submission"/>
        </authorList>
    </citation>
    <scope>NUCLEOTIDE SEQUENCE</scope>
    <source>
        <strain evidence="1">D6</strain>
    </source>
</reference>
<sequence>MSIVTLIAIDDDPIAFANPDFIRVPRQSIKYFSLSAPRDVRQQFERRATEFERRLTIEWQGNAGRLSHRVDLHEMVSWVEFGRLQHVNCYEDSAGNIRKLHHTFVFLPSSGSFGII</sequence>
<dbReference type="Proteomes" id="UP001153069">
    <property type="component" value="Unassembled WGS sequence"/>
</dbReference>
<evidence type="ECO:0000313" key="1">
    <source>
        <dbReference type="EMBL" id="CAB9499422.1"/>
    </source>
</evidence>
<comment type="caution">
    <text evidence="1">The sequence shown here is derived from an EMBL/GenBank/DDBJ whole genome shotgun (WGS) entry which is preliminary data.</text>
</comment>
<proteinExistence type="predicted"/>
<organism evidence="1 2">
    <name type="scientific">Seminavis robusta</name>
    <dbReference type="NCBI Taxonomy" id="568900"/>
    <lineage>
        <taxon>Eukaryota</taxon>
        <taxon>Sar</taxon>
        <taxon>Stramenopiles</taxon>
        <taxon>Ochrophyta</taxon>
        <taxon>Bacillariophyta</taxon>
        <taxon>Bacillariophyceae</taxon>
        <taxon>Bacillariophycidae</taxon>
        <taxon>Naviculales</taxon>
        <taxon>Naviculaceae</taxon>
        <taxon>Seminavis</taxon>
    </lineage>
</organism>
<dbReference type="AlphaFoldDB" id="A0A9N8H4E5"/>
<name>A0A9N8H4E5_9STRA</name>
<protein>
    <submittedName>
        <fullName evidence="1">Uncharacterized protein</fullName>
    </submittedName>
</protein>
<dbReference type="EMBL" id="CAICTM010000059">
    <property type="protein sequence ID" value="CAB9499422.1"/>
    <property type="molecule type" value="Genomic_DNA"/>
</dbReference>
<keyword evidence="2" id="KW-1185">Reference proteome</keyword>
<accession>A0A9N8H4E5</accession>
<gene>
    <name evidence="1" type="ORF">SEMRO_60_G034750.1</name>
</gene>